<sequence length="202" mass="20788">MHTGTRVRKEGWVRAARASAALVLLSRIPGVYRPAFAAAPRARARWAGALGSSGWQPQLPPQGGKPSRSTVARRASQADAEGQSLRQAAGAGGVAAALVVAYSEYTLKTTGCGLPGGPLGLEGAAEGISYLIVTSLVLYSLFTLATTGRRLSEGSDGLLGVAEGLAYLVSVAGLVVLYFQLRDYGFVPEAVPVEGGRCSDIG</sequence>
<feature type="transmembrane region" description="Helical" evidence="2">
    <location>
        <begin position="88"/>
        <end position="107"/>
    </location>
</feature>
<reference evidence="3" key="1">
    <citation type="submission" date="2021-01" db="EMBL/GenBank/DDBJ databases">
        <authorList>
            <person name="Corre E."/>
            <person name="Pelletier E."/>
            <person name="Niang G."/>
            <person name="Scheremetjew M."/>
            <person name="Finn R."/>
            <person name="Kale V."/>
            <person name="Holt S."/>
            <person name="Cochrane G."/>
            <person name="Meng A."/>
            <person name="Brown T."/>
            <person name="Cohen L."/>
        </authorList>
    </citation>
    <scope>NUCLEOTIDE SEQUENCE</scope>
    <source>
        <strain evidence="3">CCMP3105</strain>
    </source>
</reference>
<dbReference type="PANTHER" id="PTHR37231">
    <property type="entry name" value="EXPRESSED PROTEIN"/>
    <property type="match status" value="1"/>
</dbReference>
<feature type="transmembrane region" description="Helical" evidence="2">
    <location>
        <begin position="127"/>
        <end position="145"/>
    </location>
</feature>
<dbReference type="EMBL" id="HBNR01041583">
    <property type="protein sequence ID" value="CAE4600661.1"/>
    <property type="molecule type" value="Transcribed_RNA"/>
</dbReference>
<feature type="transmembrane region" description="Helical" evidence="2">
    <location>
        <begin position="157"/>
        <end position="179"/>
    </location>
</feature>
<accession>A0A7S4VIT3</accession>
<evidence type="ECO:0000313" key="3">
    <source>
        <dbReference type="EMBL" id="CAE4600661.1"/>
    </source>
</evidence>
<evidence type="ECO:0000256" key="2">
    <source>
        <dbReference type="SAM" id="Phobius"/>
    </source>
</evidence>
<gene>
    <name evidence="3" type="ORF">AMON00008_LOCUS28861</name>
</gene>
<feature type="region of interest" description="Disordered" evidence="1">
    <location>
        <begin position="53"/>
        <end position="77"/>
    </location>
</feature>
<evidence type="ECO:0000256" key="1">
    <source>
        <dbReference type="SAM" id="MobiDB-lite"/>
    </source>
</evidence>
<keyword evidence="2" id="KW-0812">Transmembrane</keyword>
<organism evidence="3">
    <name type="scientific">Alexandrium monilatum</name>
    <dbReference type="NCBI Taxonomy" id="311494"/>
    <lineage>
        <taxon>Eukaryota</taxon>
        <taxon>Sar</taxon>
        <taxon>Alveolata</taxon>
        <taxon>Dinophyceae</taxon>
        <taxon>Gonyaulacales</taxon>
        <taxon>Pyrocystaceae</taxon>
        <taxon>Alexandrium</taxon>
    </lineage>
</organism>
<dbReference type="AlphaFoldDB" id="A0A7S4VIT3"/>
<name>A0A7S4VIT3_9DINO</name>
<keyword evidence="2" id="KW-1133">Transmembrane helix</keyword>
<proteinExistence type="predicted"/>
<protein>
    <submittedName>
        <fullName evidence="3">Uncharacterized protein</fullName>
    </submittedName>
</protein>
<dbReference type="PANTHER" id="PTHR37231:SF2">
    <property type="entry name" value="EXPRESSED PROTEIN"/>
    <property type="match status" value="1"/>
</dbReference>
<keyword evidence="2" id="KW-0472">Membrane</keyword>